<dbReference type="Pfam" id="PF08713">
    <property type="entry name" value="DNA_alkylation"/>
    <property type="match status" value="1"/>
</dbReference>
<dbReference type="STRING" id="474960.SAMN05216180_0289"/>
<dbReference type="AlphaFoldDB" id="A0A1H7YYA9"/>
<dbReference type="InterPro" id="IPR014825">
    <property type="entry name" value="DNA_alkylation"/>
</dbReference>
<dbReference type="CDD" id="cd06561">
    <property type="entry name" value="AlkD_like"/>
    <property type="match status" value="1"/>
</dbReference>
<dbReference type="EMBL" id="FOCG01000001">
    <property type="protein sequence ID" value="SEM50338.1"/>
    <property type="molecule type" value="Genomic_DNA"/>
</dbReference>
<gene>
    <name evidence="1" type="ORF">SAMN05216180_0289</name>
</gene>
<protein>
    <submittedName>
        <fullName evidence="1">3-methyladenine DNA glycosylase AlkD</fullName>
    </submittedName>
</protein>
<name>A0A1H7YYA9_9FIRM</name>
<dbReference type="Proteomes" id="UP000199158">
    <property type="component" value="Unassembled WGS sequence"/>
</dbReference>
<dbReference type="InterPro" id="IPR016024">
    <property type="entry name" value="ARM-type_fold"/>
</dbReference>
<proteinExistence type="predicted"/>
<dbReference type="PANTHER" id="PTHR34070">
    <property type="entry name" value="ARMADILLO-TYPE FOLD"/>
    <property type="match status" value="1"/>
</dbReference>
<keyword evidence="2" id="KW-1185">Reference proteome</keyword>
<reference evidence="1 2" key="1">
    <citation type="submission" date="2016-10" db="EMBL/GenBank/DDBJ databases">
        <authorList>
            <person name="de Groot N.N."/>
        </authorList>
    </citation>
    <scope>NUCLEOTIDE SEQUENCE [LARGE SCALE GENOMIC DNA]</scope>
    <source>
        <strain evidence="1 2">CGMCC 1.5070</strain>
    </source>
</reference>
<dbReference type="OrthoDB" id="9784740at2"/>
<evidence type="ECO:0000313" key="1">
    <source>
        <dbReference type="EMBL" id="SEM50338.1"/>
    </source>
</evidence>
<evidence type="ECO:0000313" key="2">
    <source>
        <dbReference type="Proteomes" id="UP000199158"/>
    </source>
</evidence>
<accession>A0A1H7YYA9</accession>
<sequence length="227" mass="26754">MDYTIRKQLINLAEPSYQKFSASLLPNVHSILGVRLPALRKIAKQLAKEDWRGYLKTADSEYFEEVMLQGMVIGYAKADIEEILRYAANFIPKIDNWSVCDSFCNGLKMTKEHREIVLEFIKPYLTSPNEYEVRFGVVMLLNWFVVPEYIHRLFPLFDSICHEGYYAKMAVAWAISICFIHFPKQTLYYLKNNRLDDFTYNKALQKITESLRIEEPTKKLIRSMKRK</sequence>
<dbReference type="RefSeq" id="WP_092750929.1">
    <property type="nucleotide sequence ID" value="NZ_FOCG01000001.1"/>
</dbReference>
<organism evidence="1 2">
    <name type="scientific">Hydrogenoanaerobacterium saccharovorans</name>
    <dbReference type="NCBI Taxonomy" id="474960"/>
    <lineage>
        <taxon>Bacteria</taxon>
        <taxon>Bacillati</taxon>
        <taxon>Bacillota</taxon>
        <taxon>Clostridia</taxon>
        <taxon>Eubacteriales</taxon>
        <taxon>Oscillospiraceae</taxon>
        <taxon>Hydrogenoanaerobacterium</taxon>
    </lineage>
</organism>
<dbReference type="PANTHER" id="PTHR34070:SF1">
    <property type="entry name" value="DNA ALKYLATION REPAIR PROTEIN"/>
    <property type="match status" value="1"/>
</dbReference>
<dbReference type="SUPFAM" id="SSF48371">
    <property type="entry name" value="ARM repeat"/>
    <property type="match status" value="1"/>
</dbReference>
<dbReference type="Gene3D" id="1.25.10.90">
    <property type="match status" value="1"/>
</dbReference>